<dbReference type="Proteomes" id="UP000593567">
    <property type="component" value="Unassembled WGS sequence"/>
</dbReference>
<accession>A0A7J7J9U4</accession>
<evidence type="ECO:0000313" key="2">
    <source>
        <dbReference type="Proteomes" id="UP000593567"/>
    </source>
</evidence>
<reference evidence="1" key="1">
    <citation type="submission" date="2020-06" db="EMBL/GenBank/DDBJ databases">
        <title>Draft genome of Bugula neritina, a colonial animal packing powerful symbionts and potential medicines.</title>
        <authorList>
            <person name="Rayko M."/>
        </authorList>
    </citation>
    <scope>NUCLEOTIDE SEQUENCE [LARGE SCALE GENOMIC DNA]</scope>
    <source>
        <strain evidence="1">Kwan_BN1</strain>
    </source>
</reference>
<evidence type="ECO:0000313" key="1">
    <source>
        <dbReference type="EMBL" id="KAF6022999.1"/>
    </source>
</evidence>
<proteinExistence type="predicted"/>
<name>A0A7J7J9U4_BUGNE</name>
<dbReference type="AlphaFoldDB" id="A0A7J7J9U4"/>
<protein>
    <submittedName>
        <fullName evidence="1">Uncharacterized protein</fullName>
    </submittedName>
</protein>
<keyword evidence="2" id="KW-1185">Reference proteome</keyword>
<comment type="caution">
    <text evidence="1">The sequence shown here is derived from an EMBL/GenBank/DDBJ whole genome shotgun (WGS) entry which is preliminary data.</text>
</comment>
<gene>
    <name evidence="1" type="ORF">EB796_018694</name>
</gene>
<sequence>MSDMSMSHHNCDVMSFKGYDATRGRQLLGIVEQMVSVYLPSAAPAPAFLWESSSSGLSLLHQQQNSLGERVAAVR</sequence>
<organism evidence="1 2">
    <name type="scientific">Bugula neritina</name>
    <name type="common">Brown bryozoan</name>
    <name type="synonym">Sertularia neritina</name>
    <dbReference type="NCBI Taxonomy" id="10212"/>
    <lineage>
        <taxon>Eukaryota</taxon>
        <taxon>Metazoa</taxon>
        <taxon>Spiralia</taxon>
        <taxon>Lophotrochozoa</taxon>
        <taxon>Bryozoa</taxon>
        <taxon>Gymnolaemata</taxon>
        <taxon>Cheilostomatida</taxon>
        <taxon>Flustrina</taxon>
        <taxon>Buguloidea</taxon>
        <taxon>Bugulidae</taxon>
        <taxon>Bugula</taxon>
    </lineage>
</organism>
<dbReference type="EMBL" id="VXIV02002776">
    <property type="protein sequence ID" value="KAF6022999.1"/>
    <property type="molecule type" value="Genomic_DNA"/>
</dbReference>